<comment type="caution">
    <text evidence="1">The sequence shown here is derived from an EMBL/GenBank/DDBJ whole genome shotgun (WGS) entry which is preliminary data.</text>
</comment>
<dbReference type="Proteomes" id="UP001642484">
    <property type="component" value="Unassembled WGS sequence"/>
</dbReference>
<sequence length="162" mass="17832">MKWASRLGKELPKIYHVLDAFGASQKVCNVWQAQGLAGIAYDIKLAAGHDMTAEVGVKEFLRMGLQLHDGGLIAAAPPCSLFVPACASVHRRSLARPQGNQRNFKVRLANRIWSNFATCVHILLSLRPSLYLVIEQPTGSWAFKQPEMQRLTDVLGLPPGQS</sequence>
<reference evidence="1 2" key="1">
    <citation type="submission" date="2024-02" db="EMBL/GenBank/DDBJ databases">
        <authorList>
            <person name="Chen Y."/>
            <person name="Shah S."/>
            <person name="Dougan E. K."/>
            <person name="Thang M."/>
            <person name="Chan C."/>
        </authorList>
    </citation>
    <scope>NUCLEOTIDE SEQUENCE [LARGE SCALE GENOMIC DNA]</scope>
</reference>
<gene>
    <name evidence="1" type="ORF">CCMP2556_LOCUS49580</name>
</gene>
<keyword evidence="2" id="KW-1185">Reference proteome</keyword>
<accession>A0ABP0S0Y0</accession>
<evidence type="ECO:0000313" key="2">
    <source>
        <dbReference type="Proteomes" id="UP001642484"/>
    </source>
</evidence>
<evidence type="ECO:0000313" key="1">
    <source>
        <dbReference type="EMBL" id="CAK9105996.1"/>
    </source>
</evidence>
<dbReference type="EMBL" id="CAXAMN010026806">
    <property type="protein sequence ID" value="CAK9105996.1"/>
    <property type="molecule type" value="Genomic_DNA"/>
</dbReference>
<protein>
    <submittedName>
        <fullName evidence="1">Uncharacterized protein</fullName>
    </submittedName>
</protein>
<name>A0ABP0S0Y0_9DINO</name>
<organism evidence="1 2">
    <name type="scientific">Durusdinium trenchii</name>
    <dbReference type="NCBI Taxonomy" id="1381693"/>
    <lineage>
        <taxon>Eukaryota</taxon>
        <taxon>Sar</taxon>
        <taxon>Alveolata</taxon>
        <taxon>Dinophyceae</taxon>
        <taxon>Suessiales</taxon>
        <taxon>Symbiodiniaceae</taxon>
        <taxon>Durusdinium</taxon>
    </lineage>
</organism>
<proteinExistence type="predicted"/>